<sequence length="110" mass="12418">MNKSALYKGCLEPVLLKLLAENGKMYGYEITQKVKELTSGELAITEGALYPLLHRLEGEGILEVQMEYIGNRVRKYYTLTKAGKKQKSKAVAELEQFKNTLQLLLQPKLG</sequence>
<dbReference type="RefSeq" id="WP_386102364.1">
    <property type="nucleotide sequence ID" value="NZ_JBHUOZ010000003.1"/>
</dbReference>
<accession>A0ABW6ACI5</accession>
<dbReference type="InterPro" id="IPR005149">
    <property type="entry name" value="Tscrpt_reg_PadR_N"/>
</dbReference>
<evidence type="ECO:0000313" key="2">
    <source>
        <dbReference type="EMBL" id="MFD2921647.1"/>
    </source>
</evidence>
<organism evidence="2 3">
    <name type="scientific">Terrimonas rubra</name>
    <dbReference type="NCBI Taxonomy" id="1035890"/>
    <lineage>
        <taxon>Bacteria</taxon>
        <taxon>Pseudomonadati</taxon>
        <taxon>Bacteroidota</taxon>
        <taxon>Chitinophagia</taxon>
        <taxon>Chitinophagales</taxon>
        <taxon>Chitinophagaceae</taxon>
        <taxon>Terrimonas</taxon>
    </lineage>
</organism>
<evidence type="ECO:0000313" key="3">
    <source>
        <dbReference type="Proteomes" id="UP001597511"/>
    </source>
</evidence>
<proteinExistence type="predicted"/>
<dbReference type="EMBL" id="JBHUOZ010000003">
    <property type="protein sequence ID" value="MFD2921647.1"/>
    <property type="molecule type" value="Genomic_DNA"/>
</dbReference>
<name>A0ABW6ACI5_9BACT</name>
<dbReference type="PANTHER" id="PTHR33169">
    <property type="entry name" value="PADR-FAMILY TRANSCRIPTIONAL REGULATOR"/>
    <property type="match status" value="1"/>
</dbReference>
<dbReference type="Pfam" id="PF03551">
    <property type="entry name" value="PadR"/>
    <property type="match status" value="1"/>
</dbReference>
<reference evidence="3" key="1">
    <citation type="journal article" date="2019" name="Int. J. Syst. Evol. Microbiol.">
        <title>The Global Catalogue of Microorganisms (GCM) 10K type strain sequencing project: providing services to taxonomists for standard genome sequencing and annotation.</title>
        <authorList>
            <consortium name="The Broad Institute Genomics Platform"/>
            <consortium name="The Broad Institute Genome Sequencing Center for Infectious Disease"/>
            <person name="Wu L."/>
            <person name="Ma J."/>
        </authorList>
    </citation>
    <scope>NUCLEOTIDE SEQUENCE [LARGE SCALE GENOMIC DNA]</scope>
    <source>
        <strain evidence="3">KCTC 23299</strain>
    </source>
</reference>
<comment type="caution">
    <text evidence="2">The sequence shown here is derived from an EMBL/GenBank/DDBJ whole genome shotgun (WGS) entry which is preliminary data.</text>
</comment>
<feature type="domain" description="Transcription regulator PadR N-terminal" evidence="1">
    <location>
        <begin position="15"/>
        <end position="86"/>
    </location>
</feature>
<dbReference type="InterPro" id="IPR036390">
    <property type="entry name" value="WH_DNA-bd_sf"/>
</dbReference>
<keyword evidence="3" id="KW-1185">Reference proteome</keyword>
<dbReference type="Proteomes" id="UP001597511">
    <property type="component" value="Unassembled WGS sequence"/>
</dbReference>
<dbReference type="SUPFAM" id="SSF46785">
    <property type="entry name" value="Winged helix' DNA-binding domain"/>
    <property type="match status" value="1"/>
</dbReference>
<dbReference type="InterPro" id="IPR036388">
    <property type="entry name" value="WH-like_DNA-bd_sf"/>
</dbReference>
<evidence type="ECO:0000259" key="1">
    <source>
        <dbReference type="Pfam" id="PF03551"/>
    </source>
</evidence>
<protein>
    <submittedName>
        <fullName evidence="2">PadR family transcriptional regulator</fullName>
    </submittedName>
</protein>
<gene>
    <name evidence="2" type="ORF">ACFS6H_18150</name>
</gene>
<dbReference type="Gene3D" id="1.10.10.10">
    <property type="entry name" value="Winged helix-like DNA-binding domain superfamily/Winged helix DNA-binding domain"/>
    <property type="match status" value="1"/>
</dbReference>
<dbReference type="PANTHER" id="PTHR33169:SF14">
    <property type="entry name" value="TRANSCRIPTIONAL REGULATOR RV3488"/>
    <property type="match status" value="1"/>
</dbReference>
<dbReference type="InterPro" id="IPR052509">
    <property type="entry name" value="Metal_resp_DNA-bind_regulator"/>
</dbReference>